<feature type="compositionally biased region" description="Basic and acidic residues" evidence="2">
    <location>
        <begin position="247"/>
        <end position="261"/>
    </location>
</feature>
<dbReference type="OrthoDB" id="1865198at2759"/>
<feature type="domain" description="Myb/SANT-like DNA-binding" evidence="3">
    <location>
        <begin position="36"/>
        <end position="115"/>
    </location>
</feature>
<gene>
    <name evidence="5" type="primary">LOC103723088</name>
</gene>
<keyword evidence="4" id="KW-1185">Reference proteome</keyword>
<dbReference type="Gene3D" id="1.10.10.60">
    <property type="entry name" value="Homeodomain-like"/>
    <property type="match status" value="1"/>
</dbReference>
<feature type="region of interest" description="Disordered" evidence="2">
    <location>
        <begin position="226"/>
        <end position="277"/>
    </location>
</feature>
<feature type="coiled-coil region" evidence="1">
    <location>
        <begin position="282"/>
        <end position="311"/>
    </location>
</feature>
<dbReference type="KEGG" id="pda:103723088"/>
<evidence type="ECO:0000313" key="4">
    <source>
        <dbReference type="Proteomes" id="UP000228380"/>
    </source>
</evidence>
<name>A0A8B9APA4_PHODC</name>
<sequence length="335" mass="36951">MASAVSTAVANGHEETGGGGGGGGASPAAARPHRQPRWKRHEILVLIQGKRVVEGRGRRRAHRTAAVSVVEPKWAAVSWYCRRHGVDRGAVQCRKRWSNLACDFKKIRTWEKGPGAAKGGSFWAMRNDRRRERQLPGFFDRGVYEILDGAAEVEAVSAAAAEEEGKKTLAAAEGEEEEDEEEEEEAIFDSGRTAAEDGLFSDFEQEAAAADEEEVRPRAMMVVPISERKYEPLPPESSDPGMLNDKQPTENKDKGSPPREGQKRKRTPEEGEGDTSLQNQLIEVLERNCKMLAAQLEAQNINCQLDREQRKDQADSLLGVLNKLVDALGRIADKL</sequence>
<evidence type="ECO:0000256" key="2">
    <source>
        <dbReference type="SAM" id="MobiDB-lite"/>
    </source>
</evidence>
<dbReference type="Proteomes" id="UP000228380">
    <property type="component" value="Chromosome 9"/>
</dbReference>
<organism evidence="4 5">
    <name type="scientific">Phoenix dactylifera</name>
    <name type="common">Date palm</name>
    <dbReference type="NCBI Taxonomy" id="42345"/>
    <lineage>
        <taxon>Eukaryota</taxon>
        <taxon>Viridiplantae</taxon>
        <taxon>Streptophyta</taxon>
        <taxon>Embryophyta</taxon>
        <taxon>Tracheophyta</taxon>
        <taxon>Spermatophyta</taxon>
        <taxon>Magnoliopsida</taxon>
        <taxon>Liliopsida</taxon>
        <taxon>Arecaceae</taxon>
        <taxon>Coryphoideae</taxon>
        <taxon>Phoeniceae</taxon>
        <taxon>Phoenix</taxon>
    </lineage>
</organism>
<dbReference type="InterPro" id="IPR044822">
    <property type="entry name" value="Myb_DNA-bind_4"/>
</dbReference>
<evidence type="ECO:0000259" key="3">
    <source>
        <dbReference type="Pfam" id="PF13837"/>
    </source>
</evidence>
<dbReference type="PANTHER" id="PTHR47211">
    <property type="entry name" value="TRIHELIX TRANSCRIPTION FACTOR ASR3"/>
    <property type="match status" value="1"/>
</dbReference>
<feature type="region of interest" description="Disordered" evidence="2">
    <location>
        <begin position="161"/>
        <end position="188"/>
    </location>
</feature>
<feature type="region of interest" description="Disordered" evidence="2">
    <location>
        <begin position="1"/>
        <end position="36"/>
    </location>
</feature>
<protein>
    <submittedName>
        <fullName evidence="5">Trihelix transcription factor ASR3-like</fullName>
    </submittedName>
</protein>
<dbReference type="RefSeq" id="XP_038985848.1">
    <property type="nucleotide sequence ID" value="XM_039129920.1"/>
</dbReference>
<evidence type="ECO:0000256" key="1">
    <source>
        <dbReference type="SAM" id="Coils"/>
    </source>
</evidence>
<accession>A0A8B9APA4</accession>
<proteinExistence type="predicted"/>
<feature type="compositionally biased region" description="Acidic residues" evidence="2">
    <location>
        <begin position="173"/>
        <end position="187"/>
    </location>
</feature>
<dbReference type="GeneID" id="103723088"/>
<reference evidence="4" key="1">
    <citation type="journal article" date="2019" name="Nat. Commun.">
        <title>Genome-wide association mapping of date palm fruit traits.</title>
        <authorList>
            <person name="Hazzouri K.M."/>
            <person name="Gros-Balthazard M."/>
            <person name="Flowers J.M."/>
            <person name="Copetti D."/>
            <person name="Lemansour A."/>
            <person name="Lebrun M."/>
            <person name="Masmoudi K."/>
            <person name="Ferrand S."/>
            <person name="Dhar M.I."/>
            <person name="Fresquez Z.A."/>
            <person name="Rosas U."/>
            <person name="Zhang J."/>
            <person name="Talag J."/>
            <person name="Lee S."/>
            <person name="Kudrna D."/>
            <person name="Powell R.F."/>
            <person name="Leitch I.J."/>
            <person name="Krueger R.R."/>
            <person name="Wing R.A."/>
            <person name="Amiri K.M.A."/>
            <person name="Purugganan M.D."/>
        </authorList>
    </citation>
    <scope>NUCLEOTIDE SEQUENCE [LARGE SCALE GENOMIC DNA]</scope>
    <source>
        <strain evidence="4">cv. Khalas</strain>
    </source>
</reference>
<dbReference type="AlphaFoldDB" id="A0A8B9APA4"/>
<keyword evidence="1" id="KW-0175">Coiled coil</keyword>
<dbReference type="Pfam" id="PF13837">
    <property type="entry name" value="Myb_DNA-bind_4"/>
    <property type="match status" value="1"/>
</dbReference>
<reference evidence="5" key="2">
    <citation type="submission" date="2025-08" db="UniProtKB">
        <authorList>
            <consortium name="RefSeq"/>
        </authorList>
    </citation>
    <scope>IDENTIFICATION</scope>
    <source>
        <tissue evidence="5">Young leaves</tissue>
    </source>
</reference>
<evidence type="ECO:0000313" key="5">
    <source>
        <dbReference type="RefSeq" id="XP_038985848.1"/>
    </source>
</evidence>
<dbReference type="PANTHER" id="PTHR47211:SF2">
    <property type="entry name" value="TRIHELIX TRANSCRIPTION FACTOR ASR3"/>
    <property type="match status" value="1"/>
</dbReference>